<dbReference type="GO" id="GO:0000271">
    <property type="term" value="P:polysaccharide biosynthetic process"/>
    <property type="evidence" value="ECO:0007669"/>
    <property type="project" value="InterPro"/>
</dbReference>
<evidence type="ECO:0000256" key="1">
    <source>
        <dbReference type="ARBA" id="ARBA00004141"/>
    </source>
</evidence>
<comment type="subcellular location">
    <subcellularLocation>
        <location evidence="1">Membrane</location>
        <topology evidence="1">Multi-pass membrane protein</topology>
    </subcellularLocation>
</comment>
<dbReference type="GO" id="GO:0016491">
    <property type="term" value="F:oxidoreductase activity"/>
    <property type="evidence" value="ECO:0007669"/>
    <property type="project" value="InterPro"/>
</dbReference>
<dbReference type="InterPro" id="IPR007267">
    <property type="entry name" value="GtrA_DPMS_TM"/>
</dbReference>
<dbReference type="PANTHER" id="PTHR38459:SF1">
    <property type="entry name" value="PROPHAGE BACTOPRENOL-LINKED GLUCOSE TRANSLOCASE HOMOLOG"/>
    <property type="match status" value="1"/>
</dbReference>
<protein>
    <submittedName>
        <fullName evidence="8">Flippase GtrA</fullName>
    </submittedName>
</protein>
<dbReference type="GO" id="GO:0005886">
    <property type="term" value="C:plasma membrane"/>
    <property type="evidence" value="ECO:0007669"/>
    <property type="project" value="TreeGrafter"/>
</dbReference>
<dbReference type="SUPFAM" id="SSF56003">
    <property type="entry name" value="Molybdenum cofactor-binding domain"/>
    <property type="match status" value="1"/>
</dbReference>
<dbReference type="OrthoDB" id="7360864at2"/>
<keyword evidence="3 6" id="KW-0812">Transmembrane</keyword>
<dbReference type="PANTHER" id="PTHR38459">
    <property type="entry name" value="PROPHAGE BACTOPRENOL-LINKED GLUCOSE TRANSLOCASE HOMOLOG"/>
    <property type="match status" value="1"/>
</dbReference>
<evidence type="ECO:0000313" key="8">
    <source>
        <dbReference type="EMBL" id="TWB62140.1"/>
    </source>
</evidence>
<accession>A0A560J0I6</accession>
<dbReference type="InterPro" id="IPR051401">
    <property type="entry name" value="GtrA_CellWall_Glycosyl"/>
</dbReference>
<comment type="caution">
    <text evidence="8">The sequence shown here is derived from an EMBL/GenBank/DDBJ whole genome shotgun (WGS) entry which is preliminary data.</text>
</comment>
<feature type="domain" description="GtrA/DPMS transmembrane" evidence="7">
    <location>
        <begin position="29"/>
        <end position="157"/>
    </location>
</feature>
<proteinExistence type="inferred from homology"/>
<gene>
    <name evidence="8" type="ORF">FBZ92_10575</name>
</gene>
<organism evidence="8 9">
    <name type="scientific">Nitrospirillum amazonense</name>
    <dbReference type="NCBI Taxonomy" id="28077"/>
    <lineage>
        <taxon>Bacteria</taxon>
        <taxon>Pseudomonadati</taxon>
        <taxon>Pseudomonadota</taxon>
        <taxon>Alphaproteobacteria</taxon>
        <taxon>Rhodospirillales</taxon>
        <taxon>Azospirillaceae</taxon>
        <taxon>Nitrospirillum</taxon>
    </lineage>
</organism>
<keyword evidence="5 6" id="KW-0472">Membrane</keyword>
<sequence length="164" mass="17573">MTDLPKGGLPEGDLPEGKPKHVKAEVMSFALIGVAGLFVDMGALWVALNPLGLDKHSAGFFSYFVAATFTWWMNRQFTFTGASRRGAIRQWAKFLAANAVGGVVNLATYNLIVWLDAPAFAVTLLPWLPALWPYGAKGAGSLAGMGFNFVLSKMLVFGHKVPGA</sequence>
<reference evidence="8 9" key="1">
    <citation type="submission" date="2019-06" db="EMBL/GenBank/DDBJ databases">
        <title>Genomic Encyclopedia of Type Strains, Phase IV (KMG-V): Genome sequencing to study the core and pangenomes of soil and plant-associated prokaryotes.</title>
        <authorList>
            <person name="Whitman W."/>
        </authorList>
    </citation>
    <scope>NUCLEOTIDE SEQUENCE [LARGE SCALE GENOMIC DNA]</scope>
    <source>
        <strain evidence="8 9">BR 11140</strain>
    </source>
</reference>
<evidence type="ECO:0000256" key="4">
    <source>
        <dbReference type="ARBA" id="ARBA00022989"/>
    </source>
</evidence>
<feature type="transmembrane region" description="Helical" evidence="6">
    <location>
        <begin position="26"/>
        <end position="46"/>
    </location>
</feature>
<evidence type="ECO:0000259" key="7">
    <source>
        <dbReference type="Pfam" id="PF04138"/>
    </source>
</evidence>
<feature type="transmembrane region" description="Helical" evidence="6">
    <location>
        <begin position="134"/>
        <end position="151"/>
    </location>
</feature>
<feature type="transmembrane region" description="Helical" evidence="6">
    <location>
        <begin position="58"/>
        <end position="74"/>
    </location>
</feature>
<dbReference type="EMBL" id="VITT01000005">
    <property type="protein sequence ID" value="TWB62140.1"/>
    <property type="molecule type" value="Genomic_DNA"/>
</dbReference>
<keyword evidence="4 6" id="KW-1133">Transmembrane helix</keyword>
<feature type="transmembrane region" description="Helical" evidence="6">
    <location>
        <begin position="95"/>
        <end position="114"/>
    </location>
</feature>
<dbReference type="AlphaFoldDB" id="A0A560J0I6"/>
<name>A0A560J0I6_9PROT</name>
<evidence type="ECO:0000256" key="2">
    <source>
        <dbReference type="ARBA" id="ARBA00009399"/>
    </source>
</evidence>
<dbReference type="Pfam" id="PF04138">
    <property type="entry name" value="GtrA_DPMS_TM"/>
    <property type="match status" value="1"/>
</dbReference>
<comment type="similarity">
    <text evidence="2">Belongs to the GtrA family.</text>
</comment>
<dbReference type="Proteomes" id="UP000318050">
    <property type="component" value="Unassembled WGS sequence"/>
</dbReference>
<dbReference type="InterPro" id="IPR037165">
    <property type="entry name" value="AldOxase/xan_DH_Mopterin-bd_sf"/>
</dbReference>
<evidence type="ECO:0000256" key="3">
    <source>
        <dbReference type="ARBA" id="ARBA00022692"/>
    </source>
</evidence>
<evidence type="ECO:0000256" key="5">
    <source>
        <dbReference type="ARBA" id="ARBA00023136"/>
    </source>
</evidence>
<evidence type="ECO:0000256" key="6">
    <source>
        <dbReference type="SAM" id="Phobius"/>
    </source>
</evidence>
<evidence type="ECO:0000313" key="9">
    <source>
        <dbReference type="Proteomes" id="UP000318050"/>
    </source>
</evidence>